<dbReference type="EMBL" id="MCGO01000006">
    <property type="protein sequence ID" value="ORY51040.1"/>
    <property type="molecule type" value="Genomic_DNA"/>
</dbReference>
<feature type="region of interest" description="Disordered" evidence="1">
    <location>
        <begin position="1"/>
        <end position="36"/>
    </location>
</feature>
<proteinExistence type="predicted"/>
<feature type="compositionally biased region" description="Basic and acidic residues" evidence="1">
    <location>
        <begin position="9"/>
        <end position="23"/>
    </location>
</feature>
<dbReference type="AlphaFoldDB" id="A0A1Y2CVF9"/>
<gene>
    <name evidence="2" type="ORF">BCR33DRAFT_734171</name>
</gene>
<comment type="caution">
    <text evidence="2">The sequence shown here is derived from an EMBL/GenBank/DDBJ whole genome shotgun (WGS) entry which is preliminary data.</text>
</comment>
<accession>A0A1Y2CVF9</accession>
<organism evidence="2 3">
    <name type="scientific">Rhizoclosmatium globosum</name>
    <dbReference type="NCBI Taxonomy" id="329046"/>
    <lineage>
        <taxon>Eukaryota</taxon>
        <taxon>Fungi</taxon>
        <taxon>Fungi incertae sedis</taxon>
        <taxon>Chytridiomycota</taxon>
        <taxon>Chytridiomycota incertae sedis</taxon>
        <taxon>Chytridiomycetes</taxon>
        <taxon>Chytridiales</taxon>
        <taxon>Chytriomycetaceae</taxon>
        <taxon>Rhizoclosmatium</taxon>
    </lineage>
</organism>
<evidence type="ECO:0000313" key="2">
    <source>
        <dbReference type="EMBL" id="ORY51040.1"/>
    </source>
</evidence>
<protein>
    <submittedName>
        <fullName evidence="2">Uncharacterized protein</fullName>
    </submittedName>
</protein>
<evidence type="ECO:0000256" key="1">
    <source>
        <dbReference type="SAM" id="MobiDB-lite"/>
    </source>
</evidence>
<keyword evidence="3" id="KW-1185">Reference proteome</keyword>
<name>A0A1Y2CVF9_9FUNG</name>
<dbReference type="Proteomes" id="UP000193642">
    <property type="component" value="Unassembled WGS sequence"/>
</dbReference>
<reference evidence="2 3" key="1">
    <citation type="submission" date="2016-07" db="EMBL/GenBank/DDBJ databases">
        <title>Pervasive Adenine N6-methylation of Active Genes in Fungi.</title>
        <authorList>
            <consortium name="DOE Joint Genome Institute"/>
            <person name="Mondo S.J."/>
            <person name="Dannebaum R.O."/>
            <person name="Kuo R.C."/>
            <person name="Labutti K."/>
            <person name="Haridas S."/>
            <person name="Kuo A."/>
            <person name="Salamov A."/>
            <person name="Ahrendt S.R."/>
            <person name="Lipzen A."/>
            <person name="Sullivan W."/>
            <person name="Andreopoulos W.B."/>
            <person name="Clum A."/>
            <person name="Lindquist E."/>
            <person name="Daum C."/>
            <person name="Ramamoorthy G.K."/>
            <person name="Gryganskyi A."/>
            <person name="Culley D."/>
            <person name="Magnuson J.K."/>
            <person name="James T.Y."/>
            <person name="O'Malley M.A."/>
            <person name="Stajich J.E."/>
            <person name="Spatafora J.W."/>
            <person name="Visel A."/>
            <person name="Grigoriev I.V."/>
        </authorList>
    </citation>
    <scope>NUCLEOTIDE SEQUENCE [LARGE SCALE GENOMIC DNA]</scope>
    <source>
        <strain evidence="2 3">JEL800</strain>
    </source>
</reference>
<evidence type="ECO:0000313" key="3">
    <source>
        <dbReference type="Proteomes" id="UP000193642"/>
    </source>
</evidence>
<sequence length="285" mass="32792">MHPKRRADHYRPYKYRNDREPPRARQHAASSFSHCRQRTQAEENIVSTRIAIYRANYALCTKKVEYKQPLDLGRDTLRILMKEAGIGNLASHVTREELLASSFAALSPEYEDVLEERSPVSYCGDYDEPDDWKTLDAEIDSAVQELLDEASQKHSQMSPIFLIGDSINPESTVHAERILKSERRLVPVNFTVNSEFPLFHTCSLQDPISGIVLFCDVSVIYGGNFRKQLRRRDRKDFVFPSLATRYQSLEKPNGSSSRGYNLQGVYLVEAWMEDFIPKKSIPFSH</sequence>